<evidence type="ECO:0000313" key="12">
    <source>
        <dbReference type="EMBL" id="EGF22790.1"/>
    </source>
</evidence>
<dbReference type="PANTHER" id="PTHR24221">
    <property type="entry name" value="ATP-BINDING CASSETTE SUB-FAMILY B"/>
    <property type="match status" value="1"/>
</dbReference>
<evidence type="ECO:0000256" key="6">
    <source>
        <dbReference type="ARBA" id="ARBA00022840"/>
    </source>
</evidence>
<evidence type="ECO:0000256" key="4">
    <source>
        <dbReference type="ARBA" id="ARBA00022692"/>
    </source>
</evidence>
<evidence type="ECO:0000256" key="3">
    <source>
        <dbReference type="ARBA" id="ARBA00022475"/>
    </source>
</evidence>
<feature type="transmembrane region" description="Helical" evidence="9">
    <location>
        <begin position="51"/>
        <end position="69"/>
    </location>
</feature>
<dbReference type="eggNOG" id="COG4988">
    <property type="taxonomic scope" value="Bacteria"/>
</dbReference>
<gene>
    <name evidence="12" type="ORF">HMPREF0091_11116</name>
</gene>
<dbReference type="PANTHER" id="PTHR24221:SF654">
    <property type="entry name" value="ATP-BINDING CASSETTE SUB-FAMILY B MEMBER 6"/>
    <property type="match status" value="1"/>
</dbReference>
<dbReference type="RefSeq" id="WP_006303326.1">
    <property type="nucleotide sequence ID" value="NZ_ACGK02000004.1"/>
</dbReference>
<keyword evidence="2" id="KW-0813">Transport</keyword>
<dbReference type="PROSITE" id="PS50929">
    <property type="entry name" value="ABC_TM1F"/>
    <property type="match status" value="1"/>
</dbReference>
<feature type="transmembrane region" description="Helical" evidence="9">
    <location>
        <begin position="241"/>
        <end position="264"/>
    </location>
</feature>
<evidence type="ECO:0000256" key="2">
    <source>
        <dbReference type="ARBA" id="ARBA00022448"/>
    </source>
</evidence>
<evidence type="ECO:0000256" key="7">
    <source>
        <dbReference type="ARBA" id="ARBA00022989"/>
    </source>
</evidence>
<keyword evidence="5" id="KW-0547">Nucleotide-binding</keyword>
<keyword evidence="8 9" id="KW-0472">Membrane</keyword>
<evidence type="ECO:0000313" key="13">
    <source>
        <dbReference type="Proteomes" id="UP000005947"/>
    </source>
</evidence>
<feature type="domain" description="ABC transmembrane type-1" evidence="11">
    <location>
        <begin position="26"/>
        <end position="299"/>
    </location>
</feature>
<evidence type="ECO:0000256" key="1">
    <source>
        <dbReference type="ARBA" id="ARBA00004651"/>
    </source>
</evidence>
<evidence type="ECO:0000256" key="8">
    <source>
        <dbReference type="ARBA" id="ARBA00023136"/>
    </source>
</evidence>
<dbReference type="CDD" id="cd18781">
    <property type="entry name" value="ABC_6TM_AarD_CydDC_like"/>
    <property type="match status" value="1"/>
</dbReference>
<keyword evidence="13" id="KW-1185">Reference proteome</keyword>
<comment type="subcellular location">
    <subcellularLocation>
        <location evidence="1">Cell membrane</location>
        <topology evidence="1">Multi-pass membrane protein</topology>
    </subcellularLocation>
</comment>
<dbReference type="Gene3D" id="3.40.50.300">
    <property type="entry name" value="P-loop containing nucleotide triphosphate hydrolases"/>
    <property type="match status" value="1"/>
</dbReference>
<proteinExistence type="predicted"/>
<dbReference type="GeneID" id="93210758"/>
<organism evidence="12 13">
    <name type="scientific">Fannyhessea vaginae DSM 15829</name>
    <dbReference type="NCBI Taxonomy" id="525256"/>
    <lineage>
        <taxon>Bacteria</taxon>
        <taxon>Bacillati</taxon>
        <taxon>Actinomycetota</taxon>
        <taxon>Coriobacteriia</taxon>
        <taxon>Coriobacteriales</taxon>
        <taxon>Atopobiaceae</taxon>
        <taxon>Fannyhessea</taxon>
    </lineage>
</organism>
<keyword evidence="6 12" id="KW-0067">ATP-binding</keyword>
<dbReference type="InterPro" id="IPR017871">
    <property type="entry name" value="ABC_transporter-like_CS"/>
</dbReference>
<keyword evidence="4 9" id="KW-0812">Transmembrane</keyword>
<dbReference type="GO" id="GO:0005886">
    <property type="term" value="C:plasma membrane"/>
    <property type="evidence" value="ECO:0007669"/>
    <property type="project" value="UniProtKB-SubCell"/>
</dbReference>
<protein>
    <submittedName>
        <fullName evidence="12">ABC transporter, ATP-binding protein</fullName>
    </submittedName>
</protein>
<dbReference type="PROSITE" id="PS50893">
    <property type="entry name" value="ABC_TRANSPORTER_2"/>
    <property type="match status" value="1"/>
</dbReference>
<feature type="transmembrane region" description="Helical" evidence="9">
    <location>
        <begin position="21"/>
        <end position="45"/>
    </location>
</feature>
<dbReference type="Proteomes" id="UP000005947">
    <property type="component" value="Unassembled WGS sequence"/>
</dbReference>
<feature type="transmembrane region" description="Helical" evidence="9">
    <location>
        <begin position="135"/>
        <end position="152"/>
    </location>
</feature>
<keyword evidence="3" id="KW-1003">Cell membrane</keyword>
<dbReference type="SUPFAM" id="SSF90123">
    <property type="entry name" value="ABC transporter transmembrane region"/>
    <property type="match status" value="1"/>
</dbReference>
<dbReference type="AlphaFoldDB" id="F1T6R5"/>
<dbReference type="EMBL" id="ACGK02000004">
    <property type="protein sequence ID" value="EGF22790.1"/>
    <property type="molecule type" value="Genomic_DNA"/>
</dbReference>
<dbReference type="FunFam" id="3.40.50.300:FF:000854">
    <property type="entry name" value="Multidrug ABC transporter ATP-binding protein"/>
    <property type="match status" value="1"/>
</dbReference>
<dbReference type="InterPro" id="IPR039421">
    <property type="entry name" value="Type_1_exporter"/>
</dbReference>
<accession>F1T6R5</accession>
<sequence length="592" mass="64739">MVDKRLLTLVPQAKKEIAKTVAAQYIGLIATICFSATLAYVLAAMLTHTSIAVYACLGVCATAIILKCASSYATELYSFAAARDIKLVLRSKIYEKLARLDAASAQNISTAELIQTTVEGTEQLEIYFGKFLPQLVYACLAPLTLFVVLAFVNIVAAAALLVFVPLIPAIIMIIQSIAKRVMGAYWKSYTNLGDVFLENLQGLVTLKIYNADKARHEAMNEQAQDFRRATMRLLKMQLNSIMVMDVAAFGGAVAGISVAFFQLLNGSLDVFGFLLIVLLSAEFFIPMRTLGSYFHIAMNGMSASNKIFMFLNTPETKRGIHDLPVLAQKSPMSDTCTITFDHVSFAYPLQNNVSNEVPVNVLHDVSFTLPTHGMSAFVGTSGSGKSTIAHLIAGAYPHFSGSIMLNGRSINDISTNAISRAITTVSAENYIFSGTIREMLLLADRYASDELLWHVLKQARIADFVKAHGGLEMHVETQGTNLSGGQKQRLCFARALLHNSAYYIFDEATNSIDVESEEHLNHAILELASSKGVLVISHRLANVVPADCIYVLDKGKLVGKGTHAELLAHCLAYQTMWKTQQELEQIRQGELA</sequence>
<dbReference type="GO" id="GO:0016887">
    <property type="term" value="F:ATP hydrolysis activity"/>
    <property type="evidence" value="ECO:0007669"/>
    <property type="project" value="InterPro"/>
</dbReference>
<dbReference type="GO" id="GO:0140359">
    <property type="term" value="F:ABC-type transporter activity"/>
    <property type="evidence" value="ECO:0007669"/>
    <property type="project" value="InterPro"/>
</dbReference>
<feature type="domain" description="ABC transporter" evidence="10">
    <location>
        <begin position="338"/>
        <end position="579"/>
    </location>
</feature>
<name>F1T6R5_9ACTN</name>
<dbReference type="InterPro" id="IPR036640">
    <property type="entry name" value="ABC1_TM_sf"/>
</dbReference>
<dbReference type="GO" id="GO:0005524">
    <property type="term" value="F:ATP binding"/>
    <property type="evidence" value="ECO:0007669"/>
    <property type="project" value="UniProtKB-KW"/>
</dbReference>
<evidence type="ECO:0000259" key="10">
    <source>
        <dbReference type="PROSITE" id="PS50893"/>
    </source>
</evidence>
<dbReference type="SUPFAM" id="SSF52540">
    <property type="entry name" value="P-loop containing nucleoside triphosphate hydrolases"/>
    <property type="match status" value="1"/>
</dbReference>
<dbReference type="InterPro" id="IPR003439">
    <property type="entry name" value="ABC_transporter-like_ATP-bd"/>
</dbReference>
<dbReference type="OrthoDB" id="9806127at2"/>
<feature type="transmembrane region" description="Helical" evidence="9">
    <location>
        <begin position="270"/>
        <end position="291"/>
    </location>
</feature>
<evidence type="ECO:0000259" key="11">
    <source>
        <dbReference type="PROSITE" id="PS50929"/>
    </source>
</evidence>
<dbReference type="InterPro" id="IPR027417">
    <property type="entry name" value="P-loop_NTPase"/>
</dbReference>
<dbReference type="InterPro" id="IPR011527">
    <property type="entry name" value="ABC1_TM_dom"/>
</dbReference>
<dbReference type="Pfam" id="PF00005">
    <property type="entry name" value="ABC_tran"/>
    <property type="match status" value="1"/>
</dbReference>
<comment type="caution">
    <text evidence="12">The sequence shown here is derived from an EMBL/GenBank/DDBJ whole genome shotgun (WGS) entry which is preliminary data.</text>
</comment>
<dbReference type="PROSITE" id="PS00211">
    <property type="entry name" value="ABC_TRANSPORTER_1"/>
    <property type="match status" value="1"/>
</dbReference>
<feature type="transmembrane region" description="Helical" evidence="9">
    <location>
        <begin position="158"/>
        <end position="178"/>
    </location>
</feature>
<evidence type="ECO:0000256" key="5">
    <source>
        <dbReference type="ARBA" id="ARBA00022741"/>
    </source>
</evidence>
<dbReference type="SMART" id="SM00382">
    <property type="entry name" value="AAA"/>
    <property type="match status" value="1"/>
</dbReference>
<reference evidence="12 13" key="1">
    <citation type="submission" date="2011-02" db="EMBL/GenBank/DDBJ databases">
        <authorList>
            <person name="Muzny D."/>
            <person name="Qin X."/>
            <person name="Buhay C."/>
            <person name="Dugan-Rocha S."/>
            <person name="Ding Y."/>
            <person name="Chen G."/>
            <person name="Hawes A."/>
            <person name="Holder M."/>
            <person name="Jhangiani S."/>
            <person name="Johnson A."/>
            <person name="Khan Z."/>
            <person name="Li Z."/>
            <person name="Liu W."/>
            <person name="Liu X."/>
            <person name="Perez L."/>
            <person name="Shen H."/>
            <person name="Wang Q."/>
            <person name="Watt J."/>
            <person name="Xi L."/>
            <person name="Xin Y."/>
            <person name="Zhou J."/>
            <person name="Deng J."/>
            <person name="Jiang H."/>
            <person name="Liu Y."/>
            <person name="Qu J."/>
            <person name="Song X.-Z."/>
            <person name="Zhang L."/>
            <person name="Villasana D."/>
            <person name="Johnson A."/>
            <person name="Liu J."/>
            <person name="Liyanage D."/>
            <person name="Lorensuhewa L."/>
            <person name="Robinson T."/>
            <person name="Song A."/>
            <person name="Song B.-B."/>
            <person name="Dinh H."/>
            <person name="Thornton R."/>
            <person name="Coyle M."/>
            <person name="Francisco L."/>
            <person name="Jackson L."/>
            <person name="Javaid M."/>
            <person name="Korchina V."/>
            <person name="Kovar C."/>
            <person name="Mata R."/>
            <person name="Mathew T."/>
            <person name="Ngo R."/>
            <person name="Nguyen L."/>
            <person name="Nguyen N."/>
            <person name="Okwuonu G."/>
            <person name="Ongeri F."/>
            <person name="Pham C."/>
            <person name="Simmons D."/>
            <person name="Wilczek-Boney K."/>
            <person name="Hale W."/>
            <person name="Jakkamsetti A."/>
            <person name="Pham P."/>
            <person name="Ruth R."/>
            <person name="San Lucas F."/>
            <person name="Warren J."/>
            <person name="Zhang J."/>
            <person name="Zhao Z."/>
            <person name="Zhou C."/>
            <person name="Zhu D."/>
            <person name="Lee S."/>
            <person name="Bess C."/>
            <person name="Blankenburg K."/>
            <person name="Forbes L."/>
            <person name="Fu Q."/>
            <person name="Gubbala S."/>
            <person name="Hirani K."/>
            <person name="Jayaseelan J.C."/>
            <person name="Lara F."/>
            <person name="Munidasa M."/>
            <person name="Palculict T."/>
            <person name="Patil S."/>
            <person name="Pu L.-L."/>
            <person name="Saada N."/>
            <person name="Tang L."/>
            <person name="Weissenberger G."/>
            <person name="Zhu Y."/>
            <person name="Hemphill L."/>
            <person name="Shang Y."/>
            <person name="Youmans B."/>
            <person name="Ayvaz T."/>
            <person name="Ross M."/>
            <person name="Santibanez J."/>
            <person name="Aqrawi P."/>
            <person name="Gross S."/>
            <person name="Joshi V."/>
            <person name="Fowler G."/>
            <person name="Nazareth L."/>
            <person name="Reid J."/>
            <person name="Worley K."/>
            <person name="Petrosino J."/>
            <person name="Highlander S."/>
            <person name="Gibbs R."/>
        </authorList>
    </citation>
    <scope>NUCLEOTIDE SEQUENCE [LARGE SCALE GENOMIC DNA]</scope>
    <source>
        <strain evidence="12 13">DSM 15829</strain>
    </source>
</reference>
<dbReference type="InterPro" id="IPR003593">
    <property type="entry name" value="AAA+_ATPase"/>
</dbReference>
<dbReference type="Pfam" id="PF00664">
    <property type="entry name" value="ABC_membrane"/>
    <property type="match status" value="1"/>
</dbReference>
<dbReference type="Gene3D" id="1.20.1560.10">
    <property type="entry name" value="ABC transporter type 1, transmembrane domain"/>
    <property type="match status" value="1"/>
</dbReference>
<dbReference type="GO" id="GO:0034040">
    <property type="term" value="F:ATPase-coupled lipid transmembrane transporter activity"/>
    <property type="evidence" value="ECO:0007669"/>
    <property type="project" value="TreeGrafter"/>
</dbReference>
<keyword evidence="7 9" id="KW-1133">Transmembrane helix</keyword>
<evidence type="ECO:0000256" key="9">
    <source>
        <dbReference type="SAM" id="Phobius"/>
    </source>
</evidence>